<dbReference type="Pfam" id="PF06703">
    <property type="entry name" value="SPC25"/>
    <property type="match status" value="1"/>
</dbReference>
<keyword evidence="5" id="KW-0256">Endoplasmic reticulum</keyword>
<protein>
    <recommendedName>
        <fullName evidence="3">Signal peptidase complex subunit 2</fullName>
    </recommendedName>
</protein>
<evidence type="ECO:0000256" key="5">
    <source>
        <dbReference type="ARBA" id="ARBA00022824"/>
    </source>
</evidence>
<evidence type="ECO:0000256" key="4">
    <source>
        <dbReference type="ARBA" id="ARBA00022692"/>
    </source>
</evidence>
<gene>
    <name evidence="11" type="ORF">N7492_001356</name>
</gene>
<organism evidence="11 12">
    <name type="scientific">Penicillium capsulatum</name>
    <dbReference type="NCBI Taxonomy" id="69766"/>
    <lineage>
        <taxon>Eukaryota</taxon>
        <taxon>Fungi</taxon>
        <taxon>Dikarya</taxon>
        <taxon>Ascomycota</taxon>
        <taxon>Pezizomycotina</taxon>
        <taxon>Eurotiomycetes</taxon>
        <taxon>Eurotiomycetidae</taxon>
        <taxon>Eurotiales</taxon>
        <taxon>Aspergillaceae</taxon>
        <taxon>Penicillium</taxon>
    </lineage>
</organism>
<comment type="similarity">
    <text evidence="2">Belongs to the SPCS2 family.</text>
</comment>
<dbReference type="Proteomes" id="UP001146351">
    <property type="component" value="Unassembled WGS sequence"/>
</dbReference>
<reference evidence="11" key="1">
    <citation type="submission" date="2022-11" db="EMBL/GenBank/DDBJ databases">
        <authorList>
            <person name="Petersen C."/>
        </authorList>
    </citation>
    <scope>NUCLEOTIDE SEQUENCE</scope>
    <source>
        <strain evidence="11">IBT 21917</strain>
    </source>
</reference>
<accession>A0A9W9IS84</accession>
<evidence type="ECO:0000256" key="3">
    <source>
        <dbReference type="ARBA" id="ARBA00017057"/>
    </source>
</evidence>
<dbReference type="OrthoDB" id="29558at2759"/>
<dbReference type="GO" id="GO:0045047">
    <property type="term" value="P:protein targeting to ER"/>
    <property type="evidence" value="ECO:0007669"/>
    <property type="project" value="TreeGrafter"/>
</dbReference>
<comment type="caution">
    <text evidence="11">The sequence shown here is derived from an EMBL/GenBank/DDBJ whole genome shotgun (WGS) entry which is preliminary data.</text>
</comment>
<feature type="compositionally biased region" description="Basic and acidic residues" evidence="9">
    <location>
        <begin position="211"/>
        <end position="220"/>
    </location>
</feature>
<sequence length="220" mass="24737">MATNKVPVYSLNELKSTSDDALLPYLANLPAPYTFTPNYYKSNVRFLLGYSAVAIAGFTFYADRYLGWEAVHSPWLITAVVTYFLLNSLLTFWQWSVEAGEVFNGTRKTGETKDISLCTSASASNIQQISISSSVKKNATPYKLHVKYKAPSGKVLQDKRFEAPFTRWFSAEGVFHPEPFRRWLADEVDVLRLAAKENEKKTGGVSSSVGDQDKPENNRR</sequence>
<dbReference type="PANTHER" id="PTHR13085:SF0">
    <property type="entry name" value="SIGNAL PEPTIDASE COMPLEX SUBUNIT 2"/>
    <property type="match status" value="1"/>
</dbReference>
<evidence type="ECO:0000256" key="1">
    <source>
        <dbReference type="ARBA" id="ARBA00004477"/>
    </source>
</evidence>
<feature type="transmembrane region" description="Helical" evidence="10">
    <location>
        <begin position="74"/>
        <end position="95"/>
    </location>
</feature>
<keyword evidence="6 10" id="KW-1133">Transmembrane helix</keyword>
<evidence type="ECO:0000313" key="12">
    <source>
        <dbReference type="Proteomes" id="UP001146351"/>
    </source>
</evidence>
<evidence type="ECO:0000256" key="9">
    <source>
        <dbReference type="SAM" id="MobiDB-lite"/>
    </source>
</evidence>
<evidence type="ECO:0000256" key="10">
    <source>
        <dbReference type="SAM" id="Phobius"/>
    </source>
</evidence>
<keyword evidence="7 10" id="KW-0472">Membrane</keyword>
<dbReference type="GO" id="GO:0005787">
    <property type="term" value="C:signal peptidase complex"/>
    <property type="evidence" value="ECO:0007669"/>
    <property type="project" value="InterPro"/>
</dbReference>
<feature type="transmembrane region" description="Helical" evidence="10">
    <location>
        <begin position="44"/>
        <end position="62"/>
    </location>
</feature>
<dbReference type="AlphaFoldDB" id="A0A9W9IS84"/>
<evidence type="ECO:0000256" key="7">
    <source>
        <dbReference type="ARBA" id="ARBA00023136"/>
    </source>
</evidence>
<reference evidence="11" key="2">
    <citation type="journal article" date="2023" name="IMA Fungus">
        <title>Comparative genomic study of the Penicillium genus elucidates a diverse pangenome and 15 lateral gene transfer events.</title>
        <authorList>
            <person name="Petersen C."/>
            <person name="Sorensen T."/>
            <person name="Nielsen M.R."/>
            <person name="Sondergaard T.E."/>
            <person name="Sorensen J.L."/>
            <person name="Fitzpatrick D.A."/>
            <person name="Frisvad J.C."/>
            <person name="Nielsen K.L."/>
        </authorList>
    </citation>
    <scope>NUCLEOTIDE SEQUENCE</scope>
    <source>
        <strain evidence="11">IBT 21917</strain>
    </source>
</reference>
<name>A0A9W9IS84_9EURO</name>
<keyword evidence="12" id="KW-1185">Reference proteome</keyword>
<feature type="region of interest" description="Disordered" evidence="9">
    <location>
        <begin position="196"/>
        <end position="220"/>
    </location>
</feature>
<evidence type="ECO:0000256" key="8">
    <source>
        <dbReference type="ARBA" id="ARBA00045608"/>
    </source>
</evidence>
<dbReference type="PANTHER" id="PTHR13085">
    <property type="entry name" value="MICROSOMAL SIGNAL PEPTIDASE 25 KDA SUBUNIT"/>
    <property type="match status" value="1"/>
</dbReference>
<keyword evidence="4 10" id="KW-0812">Transmembrane</keyword>
<evidence type="ECO:0000256" key="2">
    <source>
        <dbReference type="ARBA" id="ARBA00007324"/>
    </source>
</evidence>
<evidence type="ECO:0000313" key="11">
    <source>
        <dbReference type="EMBL" id="KAJ5183740.1"/>
    </source>
</evidence>
<proteinExistence type="inferred from homology"/>
<dbReference type="GO" id="GO:0006465">
    <property type="term" value="P:signal peptide processing"/>
    <property type="evidence" value="ECO:0007669"/>
    <property type="project" value="InterPro"/>
</dbReference>
<evidence type="ECO:0000256" key="6">
    <source>
        <dbReference type="ARBA" id="ARBA00022989"/>
    </source>
</evidence>
<comment type="function">
    <text evidence="8">Component of the signal peptidase complex (SPC) which catalyzes the cleavage of N-terminal signal sequences from nascent proteins as they are translocated into the lumen of the endoplasmic reticulum. Enhances the enzymatic activity of SPC and facilitates the interactions between different components of the translocation site.</text>
</comment>
<dbReference type="InterPro" id="IPR009582">
    <property type="entry name" value="Spc2/SPCS2"/>
</dbReference>
<comment type="subcellular location">
    <subcellularLocation>
        <location evidence="1">Endoplasmic reticulum membrane</location>
        <topology evidence="1">Multi-pass membrane protein</topology>
    </subcellularLocation>
</comment>
<dbReference type="EMBL" id="JAPQKO010000001">
    <property type="protein sequence ID" value="KAJ5183740.1"/>
    <property type="molecule type" value="Genomic_DNA"/>
</dbReference>